<comment type="caution">
    <text evidence="3">The sequence shown here is derived from an EMBL/GenBank/DDBJ whole genome shotgun (WGS) entry which is preliminary data.</text>
</comment>
<gene>
    <name evidence="3" type="ORF">MNOR_LOCUS28790</name>
</gene>
<dbReference type="AlphaFoldDB" id="A0AAV2RS83"/>
<keyword evidence="1" id="KW-1133">Transmembrane helix</keyword>
<dbReference type="InterPro" id="IPR033446">
    <property type="entry name" value="ZCCHC24_Znf-3CxxC"/>
</dbReference>
<organism evidence="3 4">
    <name type="scientific">Meganyctiphanes norvegica</name>
    <name type="common">Northern krill</name>
    <name type="synonym">Thysanopoda norvegica</name>
    <dbReference type="NCBI Taxonomy" id="48144"/>
    <lineage>
        <taxon>Eukaryota</taxon>
        <taxon>Metazoa</taxon>
        <taxon>Ecdysozoa</taxon>
        <taxon>Arthropoda</taxon>
        <taxon>Crustacea</taxon>
        <taxon>Multicrustacea</taxon>
        <taxon>Malacostraca</taxon>
        <taxon>Eumalacostraca</taxon>
        <taxon>Eucarida</taxon>
        <taxon>Euphausiacea</taxon>
        <taxon>Euphausiidae</taxon>
        <taxon>Meganyctiphanes</taxon>
    </lineage>
</organism>
<sequence>MKTPYQGRHKSFGEFECRNCNNSWMSASSWANWYQGCYDCGSKVYPWRQTKHVSKPGAIENISGYILEFITKFATLLPLILLTTFNISCGMLQLFIRILPKISLTMFNISSGILQLFNRILPVISLTMFNISSGMLQLFTRTLPKLCMWVRNGMRGISHH</sequence>
<evidence type="ECO:0000256" key="1">
    <source>
        <dbReference type="SAM" id="Phobius"/>
    </source>
</evidence>
<dbReference type="Proteomes" id="UP001497623">
    <property type="component" value="Unassembled WGS sequence"/>
</dbReference>
<keyword evidence="1" id="KW-0472">Membrane</keyword>
<protein>
    <recommendedName>
        <fullName evidence="2">Zinc finger domain-containing protein</fullName>
    </recommendedName>
</protein>
<evidence type="ECO:0000313" key="4">
    <source>
        <dbReference type="Proteomes" id="UP001497623"/>
    </source>
</evidence>
<keyword evidence="1" id="KW-0812">Transmembrane</keyword>
<feature type="transmembrane region" description="Helical" evidence="1">
    <location>
        <begin position="73"/>
        <end position="96"/>
    </location>
</feature>
<dbReference type="EMBL" id="CAXKWB010032389">
    <property type="protein sequence ID" value="CAL4141057.1"/>
    <property type="molecule type" value="Genomic_DNA"/>
</dbReference>
<keyword evidence="4" id="KW-1185">Reference proteome</keyword>
<feature type="domain" description="Zinc finger" evidence="2">
    <location>
        <begin position="11"/>
        <end position="49"/>
    </location>
</feature>
<evidence type="ECO:0000259" key="2">
    <source>
        <dbReference type="Pfam" id="PF17180"/>
    </source>
</evidence>
<evidence type="ECO:0000313" key="3">
    <source>
        <dbReference type="EMBL" id="CAL4141057.1"/>
    </source>
</evidence>
<feature type="transmembrane region" description="Helical" evidence="1">
    <location>
        <begin position="116"/>
        <end position="139"/>
    </location>
</feature>
<dbReference type="Pfam" id="PF17180">
    <property type="entry name" value="Zn_ribbon_3CxxC_2"/>
    <property type="match status" value="1"/>
</dbReference>
<name>A0AAV2RS83_MEGNR</name>
<proteinExistence type="predicted"/>
<reference evidence="3 4" key="1">
    <citation type="submission" date="2024-05" db="EMBL/GenBank/DDBJ databases">
        <authorList>
            <person name="Wallberg A."/>
        </authorList>
    </citation>
    <scope>NUCLEOTIDE SEQUENCE [LARGE SCALE GENOMIC DNA]</scope>
</reference>
<accession>A0AAV2RS83</accession>